<accession>A0A2W2B9C9</accession>
<protein>
    <submittedName>
        <fullName evidence="1">Uncharacterized protein</fullName>
    </submittedName>
</protein>
<dbReference type="AlphaFoldDB" id="A0A2W2B9C9"/>
<reference evidence="1 2" key="1">
    <citation type="submission" date="2018-01" db="EMBL/GenBank/DDBJ databases">
        <title>Draft genome sequence of Jiangella sp. GTF31.</title>
        <authorList>
            <person name="Sahin N."/>
            <person name="Ay H."/>
            <person name="Saygin H."/>
        </authorList>
    </citation>
    <scope>NUCLEOTIDE SEQUENCE [LARGE SCALE GENOMIC DNA]</scope>
    <source>
        <strain evidence="1 2">GTF31</strain>
    </source>
</reference>
<evidence type="ECO:0000313" key="2">
    <source>
        <dbReference type="Proteomes" id="UP000248764"/>
    </source>
</evidence>
<keyword evidence="2" id="KW-1185">Reference proteome</keyword>
<dbReference type="EMBL" id="POTW01000018">
    <property type="protein sequence ID" value="PZF84151.1"/>
    <property type="molecule type" value="Genomic_DNA"/>
</dbReference>
<proteinExistence type="predicted"/>
<name>A0A2W2B9C9_9ACTN</name>
<gene>
    <name evidence="1" type="ORF">C1I92_09890</name>
</gene>
<organism evidence="1 2">
    <name type="scientific">Jiangella anatolica</name>
    <dbReference type="NCBI Taxonomy" id="2670374"/>
    <lineage>
        <taxon>Bacteria</taxon>
        <taxon>Bacillati</taxon>
        <taxon>Actinomycetota</taxon>
        <taxon>Actinomycetes</taxon>
        <taxon>Jiangellales</taxon>
        <taxon>Jiangellaceae</taxon>
        <taxon>Jiangella</taxon>
    </lineage>
</organism>
<comment type="caution">
    <text evidence="1">The sequence shown here is derived from an EMBL/GenBank/DDBJ whole genome shotgun (WGS) entry which is preliminary data.</text>
</comment>
<dbReference type="Proteomes" id="UP000248764">
    <property type="component" value="Unassembled WGS sequence"/>
</dbReference>
<dbReference type="RefSeq" id="WP_111254494.1">
    <property type="nucleotide sequence ID" value="NZ_POTW01000018.1"/>
</dbReference>
<sequence>MVAPDITEGLPTPLGGRTNPQSAIYRVTRDAFDVAIGDLPFNLYASVDHPYERSSAQMRKDQFDASRLVGEQSLDEWWLRSQTDFSGGDGITYYEPLEGEGSETRFYDSRGVNVFDFPEVRLLNEQATVFAGGADLEFVGIGEPGGLFRTGNSFRIIGENGSVTAVTPFGTTPRGIARVPGHNWLVGHSTGIGRLSSTGVAQSLWTGATGAMTPYWAKDRIWAVQGTKIYQLTLAGGAVVDGTHLFYTHPSTSWDWISIVETGSAAWMAGRQGAYSTVYVTTVEDTDAGPEFTQPAVALRMPAGEYVTAMQSYLDFLLICTNLGFRVAITDGDRAQLGPLIWDDQGSFSASARGEYAYVGLANGLTRRVALGIVTSPDELQFAWANDAEVPGGGNVTAVGFVGSKLTLAVNDIGCSLQSGNLVQSGYLTTGFVRFGTMEPKYFAAAKIVGDVTNGSIGIAGATTIDAYSEITDVANFNGSTEVALNLPGAQSPWEKLSLRFTFQRDSSTLSLGPKLDGYQLRALPAPSRRQELISLPLMCKDRETVASGGTSLGGDGFAYARFSDLKALERTGVPFVYQDFRTGEARSVTIEQVLFVGQDPPDRNQKNFGGVLQVTLRTAD</sequence>
<evidence type="ECO:0000313" key="1">
    <source>
        <dbReference type="EMBL" id="PZF84151.1"/>
    </source>
</evidence>